<dbReference type="Proteomes" id="UP000285567">
    <property type="component" value="Unassembled WGS sequence"/>
</dbReference>
<comment type="similarity">
    <text evidence="1">Belongs to the LytR/CpsA/Psr (LCP) family.</text>
</comment>
<dbReference type="NCBIfam" id="TIGR00350">
    <property type="entry name" value="lytR_cpsA_psr"/>
    <property type="match status" value="1"/>
</dbReference>
<dbReference type="Pfam" id="PF03816">
    <property type="entry name" value="LytR_cpsA_psr"/>
    <property type="match status" value="1"/>
</dbReference>
<evidence type="ECO:0000313" key="5">
    <source>
        <dbReference type="Proteomes" id="UP000285567"/>
    </source>
</evidence>
<gene>
    <name evidence="4" type="ORF">BU097_03965</name>
</gene>
<accession>A0A418IQG0</accession>
<evidence type="ECO:0000256" key="1">
    <source>
        <dbReference type="ARBA" id="ARBA00006068"/>
    </source>
</evidence>
<feature type="compositionally biased region" description="Low complexity" evidence="2">
    <location>
        <begin position="371"/>
        <end position="389"/>
    </location>
</feature>
<name>A0A418IQG0_STAXY</name>
<feature type="domain" description="Cell envelope-related transcriptional attenuator" evidence="3">
    <location>
        <begin position="86"/>
        <end position="233"/>
    </location>
</feature>
<feature type="compositionally biased region" description="Low complexity" evidence="2">
    <location>
        <begin position="398"/>
        <end position="426"/>
    </location>
</feature>
<dbReference type="PANTHER" id="PTHR33392:SF3">
    <property type="entry name" value="POLYISOPRENYL-TEICHOIC ACID--PEPTIDOGLYCAN TEICHOIC ACID TRANSFERASE TAGT"/>
    <property type="match status" value="1"/>
</dbReference>
<organism evidence="4 5">
    <name type="scientific">Staphylococcus xylosus</name>
    <dbReference type="NCBI Taxonomy" id="1288"/>
    <lineage>
        <taxon>Bacteria</taxon>
        <taxon>Bacillati</taxon>
        <taxon>Bacillota</taxon>
        <taxon>Bacilli</taxon>
        <taxon>Bacillales</taxon>
        <taxon>Staphylococcaceae</taxon>
        <taxon>Staphylococcus</taxon>
    </lineage>
</organism>
<feature type="region of interest" description="Disordered" evidence="2">
    <location>
        <begin position="38"/>
        <end position="57"/>
    </location>
</feature>
<dbReference type="InterPro" id="IPR004474">
    <property type="entry name" value="LytR_CpsA_psr"/>
</dbReference>
<dbReference type="PANTHER" id="PTHR33392">
    <property type="entry name" value="POLYISOPRENYL-TEICHOIC ACID--PEPTIDOGLYCAN TEICHOIC ACID TRANSFERASE TAGU"/>
    <property type="match status" value="1"/>
</dbReference>
<dbReference type="AlphaFoldDB" id="A0A418IQG0"/>
<dbReference type="Gene3D" id="3.40.630.190">
    <property type="entry name" value="LCP protein"/>
    <property type="match status" value="1"/>
</dbReference>
<evidence type="ECO:0000259" key="3">
    <source>
        <dbReference type="Pfam" id="PF03816"/>
    </source>
</evidence>
<sequence>MNKFLKYFLIFLSLLLVVVPVIFAVILLKSSQGAFEHSYNDQDSARQSNIRESKVDPSKDPISILFLGIDDNSGREKNGQSTEQSRSDAMIFSTLNTEKEQIRMLSIPRDTISFIPKVGYYDKIAHAHAYGGPKSSMDSVEATLNVPVDYYVRINMEAFVDAVNELGGIEYDVPYDINEPNTDDSGKIKVKKGHQNLNGDEALAVARTRHQDSDLKRGQRQMDLIKKLFAKAQKADSISKLDDVVEIVGKNAKHNLSYKEIKVLATSYLKDDIDIKSTQLEGKDDYLNGIYYYNPDIKNIQDTSNLLRDDLELPKIKDKLEFLNQRVIDFYGTLIPQTEIDSSLLRKSQNDSTSNDDNDENQASDNKSTDSDNQINNNNENSQQSDANQYENQRDDPNQQNSNQNTQQQIDPNQQQPVENQQPNAQETPTNQY</sequence>
<feature type="region of interest" description="Disordered" evidence="2">
    <location>
        <begin position="345"/>
        <end position="433"/>
    </location>
</feature>
<dbReference type="RefSeq" id="WP_107551853.1">
    <property type="nucleotide sequence ID" value="NZ_CABIWF010000001.1"/>
</dbReference>
<evidence type="ECO:0000256" key="2">
    <source>
        <dbReference type="SAM" id="MobiDB-lite"/>
    </source>
</evidence>
<proteinExistence type="inferred from homology"/>
<keyword evidence="5" id="KW-1185">Reference proteome</keyword>
<dbReference type="InterPro" id="IPR050922">
    <property type="entry name" value="LytR/CpsA/Psr_CW_biosynth"/>
</dbReference>
<evidence type="ECO:0000313" key="4">
    <source>
        <dbReference type="EMBL" id="RIN11837.1"/>
    </source>
</evidence>
<dbReference type="OrthoDB" id="27330at2"/>
<comment type="caution">
    <text evidence="4">The sequence shown here is derived from an EMBL/GenBank/DDBJ whole genome shotgun (WGS) entry which is preliminary data.</text>
</comment>
<protein>
    <submittedName>
        <fullName evidence="4">LytR family transcriptional regulator</fullName>
    </submittedName>
</protein>
<reference evidence="4 5" key="1">
    <citation type="journal article" date="2016" name="Front. Microbiol.">
        <title>Comprehensive Phylogenetic Analysis of Bovine Non-aureus Staphylococci Species Based on Whole-Genome Sequencing.</title>
        <authorList>
            <person name="Naushad S."/>
            <person name="Barkema H.W."/>
            <person name="Luby C."/>
            <person name="Condas L.A."/>
            <person name="Nobrega D.B."/>
            <person name="Carson D.A."/>
            <person name="De Buck J."/>
        </authorList>
    </citation>
    <scope>NUCLEOTIDE SEQUENCE [LARGE SCALE GENOMIC DNA]</scope>
    <source>
        <strain evidence="4 5">SNUC 102</strain>
    </source>
</reference>
<dbReference type="EMBL" id="QXUL01000014">
    <property type="protein sequence ID" value="RIN11837.1"/>
    <property type="molecule type" value="Genomic_DNA"/>
</dbReference>